<dbReference type="OrthoDB" id="69177at2759"/>
<reference evidence="3" key="1">
    <citation type="submission" date="2016-06" db="UniProtKB">
        <authorList>
            <consortium name="WormBaseParasite"/>
        </authorList>
    </citation>
    <scope>IDENTIFICATION</scope>
</reference>
<dbReference type="WBParaSite" id="GPUH_0002682201-mRNA-1">
    <property type="protein sequence ID" value="GPUH_0002682201-mRNA-1"/>
    <property type="gene ID" value="GPUH_0002682201"/>
</dbReference>
<dbReference type="GO" id="GO:0008475">
    <property type="term" value="F:procollagen-lysine 5-dioxygenase activity"/>
    <property type="evidence" value="ECO:0007669"/>
    <property type="project" value="TreeGrafter"/>
</dbReference>
<evidence type="ECO:0000313" key="3">
    <source>
        <dbReference type="WBParaSite" id="GPUH_0002682201-mRNA-1"/>
    </source>
</evidence>
<gene>
    <name evidence="1" type="ORF">GPUH_LOCUS26793</name>
</gene>
<organism evidence="3">
    <name type="scientific">Gongylonema pulchrum</name>
    <dbReference type="NCBI Taxonomy" id="637853"/>
    <lineage>
        <taxon>Eukaryota</taxon>
        <taxon>Metazoa</taxon>
        <taxon>Ecdysozoa</taxon>
        <taxon>Nematoda</taxon>
        <taxon>Chromadorea</taxon>
        <taxon>Rhabditida</taxon>
        <taxon>Spirurina</taxon>
        <taxon>Spiruromorpha</taxon>
        <taxon>Spiruroidea</taxon>
        <taxon>Gongylonematidae</taxon>
        <taxon>Gongylonema</taxon>
    </lineage>
</organism>
<proteinExistence type="predicted"/>
<keyword evidence="2" id="KW-1185">Reference proteome</keyword>
<dbReference type="PANTHER" id="PTHR10730">
    <property type="entry name" value="PROCOLLAGEN-LYSINE,2-OXOGLUTARATE 5-DIOXYGENASE/GLYCOSYLTRANSFERASE 25 FAMILY MEMBER"/>
    <property type="match status" value="1"/>
</dbReference>
<dbReference type="SUPFAM" id="SSF53448">
    <property type="entry name" value="Nucleotide-diphospho-sugar transferases"/>
    <property type="match status" value="1"/>
</dbReference>
<evidence type="ECO:0000313" key="1">
    <source>
        <dbReference type="EMBL" id="VDN49484.1"/>
    </source>
</evidence>
<accession>A0A183F0Q1</accession>
<dbReference type="EMBL" id="UYRT01114169">
    <property type="protein sequence ID" value="VDN49484.1"/>
    <property type="molecule type" value="Genomic_DNA"/>
</dbReference>
<dbReference type="GO" id="GO:0005783">
    <property type="term" value="C:endoplasmic reticulum"/>
    <property type="evidence" value="ECO:0007669"/>
    <property type="project" value="TreeGrafter"/>
</dbReference>
<name>A0A183F0Q1_9BILA</name>
<evidence type="ECO:0000313" key="2">
    <source>
        <dbReference type="Proteomes" id="UP000271098"/>
    </source>
</evidence>
<reference evidence="1 2" key="2">
    <citation type="submission" date="2018-11" db="EMBL/GenBank/DDBJ databases">
        <authorList>
            <consortium name="Pathogen Informatics"/>
        </authorList>
    </citation>
    <scope>NUCLEOTIDE SEQUENCE [LARGE SCALE GENOMIC DNA]</scope>
</reference>
<dbReference type="PANTHER" id="PTHR10730:SF45">
    <property type="entry name" value="PROCOLLAGEN-LYSINE,2-OXOGLUTARATE 5-DIOXYGENASE"/>
    <property type="match status" value="1"/>
</dbReference>
<dbReference type="AlphaFoldDB" id="A0A183F0Q1"/>
<dbReference type="Proteomes" id="UP000271098">
    <property type="component" value="Unassembled WGS sequence"/>
</dbReference>
<dbReference type="InterPro" id="IPR050757">
    <property type="entry name" value="Collagen_mod_GT25"/>
</dbReference>
<protein>
    <submittedName>
        <fullName evidence="3">Glyco_trans_2-like domain-containing protein</fullName>
    </submittedName>
</protein>
<sequence length="117" mass="12886">MKASNDFLFMLDGDVQLIVPETLRLLVQTAATAKLGVLAPLVTMGGKLFSNFWGALGANGYYARSEDYVEIVDGKRVGIWNVPFINGALLISKEKVRPKMTLKYICVCLAGVLWEEC</sequence>
<dbReference type="InterPro" id="IPR029044">
    <property type="entry name" value="Nucleotide-diphossugar_trans"/>
</dbReference>